<comment type="caution">
    <text evidence="1">The sequence shown here is derived from an EMBL/GenBank/DDBJ whole genome shotgun (WGS) entry which is preliminary data.</text>
</comment>
<name>A0A2U1CFC4_9FIRM</name>
<reference evidence="1 2" key="1">
    <citation type="submission" date="2018-04" db="EMBL/GenBank/DDBJ databases">
        <title>Genomic Encyclopedia of Type Strains, Phase IV (KMG-IV): sequencing the most valuable type-strain genomes for metagenomic binning, comparative biology and taxonomic classification.</title>
        <authorList>
            <person name="Goeker M."/>
        </authorList>
    </citation>
    <scope>NUCLEOTIDE SEQUENCE [LARGE SCALE GENOMIC DNA]</scope>
    <source>
        <strain evidence="1 2">DSM 26588</strain>
    </source>
</reference>
<dbReference type="Proteomes" id="UP000245778">
    <property type="component" value="Unassembled WGS sequence"/>
</dbReference>
<organism evidence="1 2">
    <name type="scientific">Intestinimonas butyriciproducens</name>
    <dbReference type="NCBI Taxonomy" id="1297617"/>
    <lineage>
        <taxon>Bacteria</taxon>
        <taxon>Bacillati</taxon>
        <taxon>Bacillota</taxon>
        <taxon>Clostridia</taxon>
        <taxon>Eubacteriales</taxon>
        <taxon>Intestinimonas</taxon>
    </lineage>
</organism>
<dbReference type="RefSeq" id="WP_116721370.1">
    <property type="nucleotide sequence ID" value="NZ_CP011524.1"/>
</dbReference>
<dbReference type="GeneID" id="93228142"/>
<proteinExistence type="predicted"/>
<sequence length="159" mass="18301">MAKYAENTAVSSGESRNEIERTLVRFGASQFIYGWKDEAAVIGFTMNGRQVRFVLPLPSRNDREITHTPARGQLRTKEQQEKAYEQEVRQRWRALAVTIKAKFAACEAGISVFEREFFYDTVLPNGQTVGEYMMPQIEQSYQTAKMPPMLPALEWRAEK</sequence>
<dbReference type="OrthoDB" id="7565870at2"/>
<evidence type="ECO:0000313" key="1">
    <source>
        <dbReference type="EMBL" id="PVY59605.1"/>
    </source>
</evidence>
<protein>
    <submittedName>
        <fullName evidence="1">Uncharacterized protein</fullName>
    </submittedName>
</protein>
<dbReference type="AlphaFoldDB" id="A0A2U1CFC4"/>
<gene>
    <name evidence="1" type="ORF">C7373_101119</name>
</gene>
<evidence type="ECO:0000313" key="2">
    <source>
        <dbReference type="Proteomes" id="UP000245778"/>
    </source>
</evidence>
<accession>A0A2U1CFC4</accession>
<dbReference type="EMBL" id="QEKK01000001">
    <property type="protein sequence ID" value="PVY59605.1"/>
    <property type="molecule type" value="Genomic_DNA"/>
</dbReference>